<protein>
    <submittedName>
        <fullName evidence="2">Uncharacterized protein</fullName>
    </submittedName>
</protein>
<reference evidence="2" key="1">
    <citation type="submission" date="2022-09" db="EMBL/GenBank/DDBJ databases">
        <title>Characterization of three MwoI isoschizomers from sequenced genome and metagenomes.</title>
        <authorList>
            <person name="Fomenkov A."/>
            <person name="Xu S.Y."/>
            <person name="Roberts R.J."/>
        </authorList>
    </citation>
    <scope>NUCLEOTIDE SEQUENCE</scope>
    <source>
        <strain evidence="2">DSM 2970</strain>
    </source>
</reference>
<dbReference type="KEGG" id="mwo:MWSIV6_0523"/>
<evidence type="ECO:0000313" key="2">
    <source>
        <dbReference type="EMBL" id="UXH32230.1"/>
    </source>
</evidence>
<dbReference type="EMBL" id="JAXUHJ010000014">
    <property type="protein sequence ID" value="MEJ8543571.1"/>
    <property type="molecule type" value="Genomic_DNA"/>
</dbReference>
<dbReference type="Proteomes" id="UP001369247">
    <property type="component" value="Unassembled WGS sequence"/>
</dbReference>
<name>A0A9E7RTZ1_METWO</name>
<dbReference type="GeneID" id="58978176"/>
<accession>A0A9E7RTZ1</accession>
<reference evidence="1 3" key="2">
    <citation type="submission" date="2023-12" db="EMBL/GenBank/DDBJ databases">
        <title>Phenotypic and Genomic Characterization of Methanothermobacter wolfeii Strain BSEL, a CO2-Capturing Archaeon with Minimal Nutrient Requirements.</title>
        <authorList>
            <person name="Ale Enriquez F."/>
            <person name="Ahring B.K."/>
        </authorList>
    </citation>
    <scope>NUCLEOTIDE SEQUENCE [LARGE SCALE GENOMIC DNA]</scope>
    <source>
        <strain evidence="1 3">BSEL-1</strain>
    </source>
</reference>
<evidence type="ECO:0000313" key="1">
    <source>
        <dbReference type="EMBL" id="MEJ8543571.1"/>
    </source>
</evidence>
<sequence>MGVLDDETIKMRYIELVRKGIIEGDECASYANKEDLKPCMKRKVAEFDDFFVPGTVLISEKASYRLRVGYPME</sequence>
<organism evidence="2">
    <name type="scientific">Methanothermobacter wolfeii</name>
    <name type="common">Methanobacterium wolfei</name>
    <dbReference type="NCBI Taxonomy" id="145261"/>
    <lineage>
        <taxon>Archaea</taxon>
        <taxon>Methanobacteriati</taxon>
        <taxon>Methanobacteriota</taxon>
        <taxon>Methanomada group</taxon>
        <taxon>Methanobacteria</taxon>
        <taxon>Methanobacteriales</taxon>
        <taxon>Methanobacteriaceae</taxon>
        <taxon>Methanothermobacter</taxon>
    </lineage>
</organism>
<evidence type="ECO:0000313" key="3">
    <source>
        <dbReference type="Proteomes" id="UP001369247"/>
    </source>
</evidence>
<dbReference type="EMBL" id="CP104550">
    <property type="protein sequence ID" value="UXH32230.1"/>
    <property type="molecule type" value="Genomic_DNA"/>
</dbReference>
<gene>
    <name evidence="2" type="ORF">N5910_02775</name>
    <name evidence="1" type="ORF">U2150_08720</name>
</gene>
<keyword evidence="3" id="KW-1185">Reference proteome</keyword>
<dbReference type="RefSeq" id="WP_074358619.1">
    <property type="nucleotide sequence ID" value="NZ_CP104550.1"/>
</dbReference>
<proteinExistence type="predicted"/>
<dbReference type="AlphaFoldDB" id="A0A9E7RTZ1"/>
<dbReference type="Proteomes" id="UP001065373">
    <property type="component" value="Chromosome"/>
</dbReference>
<dbReference type="GeneID" id="75106141"/>